<comment type="caution">
    <text evidence="1">The sequence shown here is derived from an EMBL/GenBank/DDBJ whole genome shotgun (WGS) entry which is preliminary data.</text>
</comment>
<reference evidence="2" key="1">
    <citation type="journal article" date="2019" name="Int. J. Syst. Evol. Microbiol.">
        <title>The Global Catalogue of Microorganisms (GCM) 10K type strain sequencing project: providing services to taxonomists for standard genome sequencing and annotation.</title>
        <authorList>
            <consortium name="The Broad Institute Genomics Platform"/>
            <consortium name="The Broad Institute Genome Sequencing Center for Infectious Disease"/>
            <person name="Wu L."/>
            <person name="Ma J."/>
        </authorList>
    </citation>
    <scope>NUCLEOTIDE SEQUENCE [LARGE SCALE GENOMIC DNA]</scope>
    <source>
        <strain evidence="2">CGMCC 1.12286</strain>
    </source>
</reference>
<protein>
    <submittedName>
        <fullName evidence="1">Uncharacterized protein</fullName>
    </submittedName>
</protein>
<sequence>MTDERMALSLSRWLHGRRRASGRSPVVDFSATRTPAGRMVGGAVSGRGSVVNFGSTSARVGCAVGGADFACLPSGEHIRNNNIPFILD</sequence>
<evidence type="ECO:0000313" key="1">
    <source>
        <dbReference type="EMBL" id="MFD1674141.1"/>
    </source>
</evidence>
<evidence type="ECO:0000313" key="2">
    <source>
        <dbReference type="Proteomes" id="UP001597079"/>
    </source>
</evidence>
<organism evidence="1 2">
    <name type="scientific">Alicyclobacillus fodiniaquatilis</name>
    <dbReference type="NCBI Taxonomy" id="1661150"/>
    <lineage>
        <taxon>Bacteria</taxon>
        <taxon>Bacillati</taxon>
        <taxon>Bacillota</taxon>
        <taxon>Bacilli</taxon>
        <taxon>Bacillales</taxon>
        <taxon>Alicyclobacillaceae</taxon>
        <taxon>Alicyclobacillus</taxon>
    </lineage>
</organism>
<keyword evidence="2" id="KW-1185">Reference proteome</keyword>
<dbReference type="EMBL" id="JBHUCX010000017">
    <property type="protein sequence ID" value="MFD1674141.1"/>
    <property type="molecule type" value="Genomic_DNA"/>
</dbReference>
<dbReference type="RefSeq" id="WP_377941917.1">
    <property type="nucleotide sequence ID" value="NZ_JBHUCX010000017.1"/>
</dbReference>
<dbReference type="Proteomes" id="UP001597079">
    <property type="component" value="Unassembled WGS sequence"/>
</dbReference>
<proteinExistence type="predicted"/>
<gene>
    <name evidence="1" type="ORF">ACFSB2_05370</name>
</gene>
<accession>A0ABW4JCN7</accession>
<name>A0ABW4JCN7_9BACL</name>